<accession>A0ABV1HTI0</accession>
<dbReference type="Proteomes" id="UP001478133">
    <property type="component" value="Unassembled WGS sequence"/>
</dbReference>
<dbReference type="RefSeq" id="WP_022505260.1">
    <property type="nucleotide sequence ID" value="NZ_JBBMEY010000005.1"/>
</dbReference>
<comment type="caution">
    <text evidence="1">The sequence shown here is derived from an EMBL/GenBank/DDBJ whole genome shotgun (WGS) entry which is preliminary data.</text>
</comment>
<gene>
    <name evidence="1" type="ORF">ABFO16_05220</name>
</gene>
<dbReference type="InterPro" id="IPR035069">
    <property type="entry name" value="TTHA1013/TTHA0281-like"/>
</dbReference>
<evidence type="ECO:0000313" key="2">
    <source>
        <dbReference type="Proteomes" id="UP001478133"/>
    </source>
</evidence>
<dbReference type="EMBL" id="JBBMFI010000014">
    <property type="protein sequence ID" value="MEQ2565631.1"/>
    <property type="molecule type" value="Genomic_DNA"/>
</dbReference>
<evidence type="ECO:0000313" key="1">
    <source>
        <dbReference type="EMBL" id="MEQ2565631.1"/>
    </source>
</evidence>
<reference evidence="1 2" key="1">
    <citation type="submission" date="2024-03" db="EMBL/GenBank/DDBJ databases">
        <title>Human intestinal bacterial collection.</title>
        <authorList>
            <person name="Pauvert C."/>
            <person name="Hitch T.C.A."/>
            <person name="Clavel T."/>
        </authorList>
    </citation>
    <scope>NUCLEOTIDE SEQUENCE [LARGE SCALE GENOMIC DNA]</scope>
    <source>
        <strain evidence="1 2">CLA-AP-H18</strain>
    </source>
</reference>
<name>A0ABV1HTI0_9FIRM</name>
<proteinExistence type="predicted"/>
<protein>
    <submittedName>
        <fullName evidence="1">Antitoxin HicB</fullName>
    </submittedName>
</protein>
<organism evidence="1 2">
    <name type="scientific">Ruminococcoides intestinihominis</name>
    <dbReference type="NCBI Taxonomy" id="3133161"/>
    <lineage>
        <taxon>Bacteria</taxon>
        <taxon>Bacillati</taxon>
        <taxon>Bacillota</taxon>
        <taxon>Clostridia</taxon>
        <taxon>Eubacteriales</taxon>
        <taxon>Oscillospiraceae</taxon>
        <taxon>Ruminococcoides</taxon>
    </lineage>
</organism>
<dbReference type="SUPFAM" id="SSF143100">
    <property type="entry name" value="TTHA1013/TTHA0281-like"/>
    <property type="match status" value="1"/>
</dbReference>
<keyword evidence="2" id="KW-1185">Reference proteome</keyword>
<sequence length="75" mass="8660">MVSNILYYKGYYGKIEYSAEDKVIYGKIMGIHSLISFESESATDIETEFHNAVDDYLSYCEEEGIEPEKTILMED</sequence>